<dbReference type="Gene3D" id="4.10.640.40">
    <property type="entry name" value="Cytoplasmic polyadenylation element-binding protein, ZZ domain"/>
    <property type="match status" value="1"/>
</dbReference>
<proteinExistence type="predicted"/>
<dbReference type="Proteomes" id="UP000694867">
    <property type="component" value="Unplaced"/>
</dbReference>
<dbReference type="PANTHER" id="PTHR12566:SF9">
    <property type="entry name" value="CYTOPLASMIC POLYADENYLATION ELEMENT-BINDING PROTEIN 1"/>
    <property type="match status" value="1"/>
</dbReference>
<dbReference type="GO" id="GO:0003730">
    <property type="term" value="F:mRNA 3'-UTR binding"/>
    <property type="evidence" value="ECO:0007669"/>
    <property type="project" value="InterPro"/>
</dbReference>
<keyword evidence="1" id="KW-0694">RNA-binding</keyword>
<dbReference type="GO" id="GO:0043022">
    <property type="term" value="F:ribosome binding"/>
    <property type="evidence" value="ECO:0007669"/>
    <property type="project" value="TreeGrafter"/>
</dbReference>
<accession>A0AAJ7SI45</accession>
<dbReference type="InterPro" id="IPR032296">
    <property type="entry name" value="CEBP_ZZ"/>
</dbReference>
<evidence type="ECO:0000259" key="2">
    <source>
        <dbReference type="Pfam" id="PF16366"/>
    </source>
</evidence>
<organism evidence="3 4">
    <name type="scientific">Galendromus occidentalis</name>
    <name type="common">western predatory mite</name>
    <dbReference type="NCBI Taxonomy" id="34638"/>
    <lineage>
        <taxon>Eukaryota</taxon>
        <taxon>Metazoa</taxon>
        <taxon>Ecdysozoa</taxon>
        <taxon>Arthropoda</taxon>
        <taxon>Chelicerata</taxon>
        <taxon>Arachnida</taxon>
        <taxon>Acari</taxon>
        <taxon>Parasitiformes</taxon>
        <taxon>Mesostigmata</taxon>
        <taxon>Gamasina</taxon>
        <taxon>Phytoseioidea</taxon>
        <taxon>Phytoseiidae</taxon>
        <taxon>Typhlodrominae</taxon>
        <taxon>Galendromus</taxon>
    </lineage>
</organism>
<evidence type="ECO:0000313" key="3">
    <source>
        <dbReference type="Proteomes" id="UP000694867"/>
    </source>
</evidence>
<dbReference type="Gene3D" id="3.30.70.330">
    <property type="match status" value="1"/>
</dbReference>
<dbReference type="GO" id="GO:0005737">
    <property type="term" value="C:cytoplasm"/>
    <property type="evidence" value="ECO:0007669"/>
    <property type="project" value="TreeGrafter"/>
</dbReference>
<dbReference type="InterPro" id="IPR038446">
    <property type="entry name" value="CEBP_ZZ_sf"/>
</dbReference>
<protein>
    <submittedName>
        <fullName evidence="4">Uncharacterized protein LOC114828589</fullName>
    </submittedName>
</protein>
<dbReference type="KEGG" id="goe:114828589"/>
<name>A0AAJ7SI45_9ACAR</name>
<dbReference type="GeneID" id="114828589"/>
<dbReference type="AlphaFoldDB" id="A0AAJ7SI45"/>
<dbReference type="PANTHER" id="PTHR12566">
    <property type="entry name" value="CYTOPLASMIC POLYADENYLATION ELEMENT BINDING PROTEIN CPEB"/>
    <property type="match status" value="1"/>
</dbReference>
<dbReference type="GO" id="GO:0008135">
    <property type="term" value="F:translation factor activity, RNA binding"/>
    <property type="evidence" value="ECO:0007669"/>
    <property type="project" value="TreeGrafter"/>
</dbReference>
<dbReference type="GO" id="GO:2000766">
    <property type="term" value="P:negative regulation of cytoplasmic translation"/>
    <property type="evidence" value="ECO:0007669"/>
    <property type="project" value="TreeGrafter"/>
</dbReference>
<dbReference type="CDD" id="cd19757">
    <property type="entry name" value="Bbox1"/>
    <property type="match status" value="1"/>
</dbReference>
<dbReference type="InterPro" id="IPR034819">
    <property type="entry name" value="CPEB"/>
</dbReference>
<reference evidence="4" key="1">
    <citation type="submission" date="2025-08" db="UniProtKB">
        <authorList>
            <consortium name="RefSeq"/>
        </authorList>
    </citation>
    <scope>IDENTIFICATION</scope>
</reference>
<evidence type="ECO:0000313" key="4">
    <source>
        <dbReference type="RefSeq" id="XP_028969074.1"/>
    </source>
</evidence>
<evidence type="ECO:0000256" key="1">
    <source>
        <dbReference type="ARBA" id="ARBA00022884"/>
    </source>
</evidence>
<dbReference type="RefSeq" id="XP_028969074.1">
    <property type="nucleotide sequence ID" value="XM_029113241.1"/>
</dbReference>
<dbReference type="GO" id="GO:0043005">
    <property type="term" value="C:neuron projection"/>
    <property type="evidence" value="ECO:0007669"/>
    <property type="project" value="TreeGrafter"/>
</dbReference>
<sequence>MEMQMASDCIRGSCIMFECRHAAGGSASVSELSLVAEATAPNPFLNPPKSYSGSDRERFRVLGTISAGALGKTSNIDYPRIPCVTKSFRSDNQSRRTAANSSSVSKRYEQRCSSLVLQWSRQHQQQNFQGRNCDRERLSDVVLPEAVVTDELSSVIIAQFLDPSIERGSPSDLFTDFEVLDISAVSEPPNSVKVCFAGRESVRKLLKHCTYDKDNGYVYAHKKNGRNVIIKVSPYWSKLGVYKRYEWFNEAQIFEPVCHVRGIVSAITAEQLAAPFELLFGPVLLAKIFLDGRGFPTEWGYVIFRERLHYEAALRTGLIAVKSQNLQLSLEAVPSFEKEPCTYCFARDGVIFCRHTHCFTFYCYSCFVKVHDMGSLMQQLDDPLFAASDGVMHRVYVCKDEDEADEGIGSLVE</sequence>
<dbReference type="GO" id="GO:0045202">
    <property type="term" value="C:synapse"/>
    <property type="evidence" value="ECO:0007669"/>
    <property type="project" value="TreeGrafter"/>
</dbReference>
<dbReference type="GO" id="GO:0005634">
    <property type="term" value="C:nucleus"/>
    <property type="evidence" value="ECO:0007669"/>
    <property type="project" value="TreeGrafter"/>
</dbReference>
<feature type="domain" description="Cytoplasmic polyadenylation element-binding protein ZZ" evidence="2">
    <location>
        <begin position="334"/>
        <end position="375"/>
    </location>
</feature>
<gene>
    <name evidence="4" type="primary">LOC114828589</name>
</gene>
<dbReference type="GO" id="GO:0000900">
    <property type="term" value="F:mRNA regulatory element binding translation repressor activity"/>
    <property type="evidence" value="ECO:0007669"/>
    <property type="project" value="TreeGrafter"/>
</dbReference>
<keyword evidence="3" id="KW-1185">Reference proteome</keyword>
<dbReference type="Pfam" id="PF16366">
    <property type="entry name" value="CEBP_ZZ"/>
    <property type="match status" value="1"/>
</dbReference>
<dbReference type="InterPro" id="IPR012677">
    <property type="entry name" value="Nucleotide-bd_a/b_plait_sf"/>
</dbReference>